<dbReference type="OrthoDB" id="5378961at2"/>
<keyword evidence="2" id="KW-1133">Transmembrane helix</keyword>
<evidence type="ECO:0000256" key="1">
    <source>
        <dbReference type="SAM" id="MobiDB-lite"/>
    </source>
</evidence>
<protein>
    <recommendedName>
        <fullName evidence="3">TadE-like domain-containing protein</fullName>
    </recommendedName>
</protein>
<reference evidence="5" key="1">
    <citation type="submission" date="2016-11" db="EMBL/GenBank/DDBJ databases">
        <authorList>
            <person name="Shukria A."/>
            <person name="Stevens D.C."/>
        </authorList>
    </citation>
    <scope>NUCLEOTIDE SEQUENCE [LARGE SCALE GENOMIC DNA]</scope>
    <source>
        <strain evidence="5">Cbfe23</strain>
    </source>
</reference>
<feature type="domain" description="TadE-like" evidence="3">
    <location>
        <begin position="14"/>
        <end position="55"/>
    </location>
</feature>
<accession>A0A1L9BDV4</accession>
<comment type="caution">
    <text evidence="4">The sequence shown here is derived from an EMBL/GenBank/DDBJ whole genome shotgun (WGS) entry which is preliminary data.</text>
</comment>
<evidence type="ECO:0000256" key="2">
    <source>
        <dbReference type="SAM" id="Phobius"/>
    </source>
</evidence>
<dbReference type="InterPro" id="IPR012495">
    <property type="entry name" value="TadE-like_dom"/>
</dbReference>
<sequence>MLRSRAHKKTVRRGAAIVEFALVVPILVSILMFSMFLSDIIRAKLKMQEASRYTAWEMSSYTLSDYGSADHDKAFETAQKAAVDEATERYKDLDSLEPDGKFGFMLSADPVQVKVENQTVAGIDLSRVFEGSGGSGPEVAGAVGKTLNFFLDHFEMNTKGQVQVEITSRLASLGLPRNYLQQEQKGFFDVDNWGGKDLSNLPVKNRYTLIANGWHLPDGANAVMAPKRAGVHSGGDSQHGMAVQVARMTFLGVGNYADKVGLGGLSDIANFVFPDFFGPFVAANNYEPSAEGNECNKPGHGASLGLNNLNKYPGLDDDAQRCFDTAPFRDTQAYDNSLYRKVFMARGNSFMGCKNEQADMPNTPAPDPSVQKDKNKKKVSCE</sequence>
<feature type="transmembrane region" description="Helical" evidence="2">
    <location>
        <begin position="20"/>
        <end position="38"/>
    </location>
</feature>
<keyword evidence="2" id="KW-0812">Transmembrane</keyword>
<proteinExistence type="predicted"/>
<evidence type="ECO:0000313" key="5">
    <source>
        <dbReference type="Proteomes" id="UP000182229"/>
    </source>
</evidence>
<keyword evidence="5" id="KW-1185">Reference proteome</keyword>
<keyword evidence="2" id="KW-0472">Membrane</keyword>
<dbReference type="AlphaFoldDB" id="A0A1L9BDV4"/>
<evidence type="ECO:0000313" key="4">
    <source>
        <dbReference type="EMBL" id="OJH40441.1"/>
    </source>
</evidence>
<name>A0A1L9BDV4_9BACT</name>
<reference evidence="4 5" key="2">
    <citation type="submission" date="2016-12" db="EMBL/GenBank/DDBJ databases">
        <title>Draft Genome Sequence of Cystobacter ferrugineus Strain Cbfe23.</title>
        <authorList>
            <person name="Akbar S."/>
            <person name="Dowd S.E."/>
            <person name="Stevens D.C."/>
        </authorList>
    </citation>
    <scope>NUCLEOTIDE SEQUENCE [LARGE SCALE GENOMIC DNA]</scope>
    <source>
        <strain evidence="4 5">Cbfe23</strain>
    </source>
</reference>
<gene>
    <name evidence="4" type="ORF">BON30_15615</name>
</gene>
<dbReference type="EMBL" id="MPIN01000003">
    <property type="protein sequence ID" value="OJH40441.1"/>
    <property type="molecule type" value="Genomic_DNA"/>
</dbReference>
<organism evidence="4 5">
    <name type="scientific">Cystobacter ferrugineus</name>
    <dbReference type="NCBI Taxonomy" id="83449"/>
    <lineage>
        <taxon>Bacteria</taxon>
        <taxon>Pseudomonadati</taxon>
        <taxon>Myxococcota</taxon>
        <taxon>Myxococcia</taxon>
        <taxon>Myxococcales</taxon>
        <taxon>Cystobacterineae</taxon>
        <taxon>Archangiaceae</taxon>
        <taxon>Cystobacter</taxon>
    </lineage>
</organism>
<dbReference type="RefSeq" id="WP_071899073.1">
    <property type="nucleotide sequence ID" value="NZ_MPIN01000003.1"/>
</dbReference>
<evidence type="ECO:0000259" key="3">
    <source>
        <dbReference type="Pfam" id="PF07811"/>
    </source>
</evidence>
<dbReference type="Proteomes" id="UP000182229">
    <property type="component" value="Unassembled WGS sequence"/>
</dbReference>
<feature type="region of interest" description="Disordered" evidence="1">
    <location>
        <begin position="354"/>
        <end position="382"/>
    </location>
</feature>
<dbReference type="STRING" id="83449.BON30_15615"/>
<dbReference type="Pfam" id="PF07811">
    <property type="entry name" value="TadE"/>
    <property type="match status" value="1"/>
</dbReference>